<geneLocation type="plasmid" evidence="1 2">
    <name>pMETHO01</name>
</geneLocation>
<dbReference type="Proteomes" id="UP000010866">
    <property type="component" value="Plasmid pMETHO01"/>
</dbReference>
<dbReference type="AlphaFoldDB" id="L0L0H2"/>
<dbReference type="HOGENOM" id="CLU_626448_0_0_2"/>
<accession>L0L0H2</accession>
<protein>
    <submittedName>
        <fullName evidence="1">Uncharacterized protein</fullName>
    </submittedName>
</protein>
<keyword evidence="2" id="KW-1185">Reference proteome</keyword>
<proteinExistence type="predicted"/>
<sequence length="437" mass="49655">MSDIFAKFVSGNVVEQLLASGKLNDFERAFVLQGGCPMSKLSSTDRLQADPMFNLVPQTHCDKIAGTEESIPRGLGSFKLSGTDSFFDDESNREDDTSAISADWERENVSFSSFEEMGAFFEAQKRSTDLEHMSLYELKYRTGSSVPTDQRIIAPSEIILKKLEQAQSNAKESVKFHVCSEYMKRKFPELKDKLERCHLCQKVAALGMQMFQATGSRENKQVINASIMHVDPDKELAVLGNVVSSCKFIQRSAILEEIATIFEREFKVGRILNEIPFKIEWESIQKRISSLQEDVNTIGSIDMSKNASGQSEFSRFQEHLLHRAMNIPTTKVLVEKCIASAKRIYAKAGKELSSKQLQYIERHIQVVAKFYLKRYYLMTNVRWRAPAGKNLYGNIHVHDTPVVCTKCHHQWQCQGAIISPYVHLDYPLNQRKVKATA</sequence>
<dbReference type="RefSeq" id="WP_015313953.1">
    <property type="nucleotide sequence ID" value="NC_019972.1"/>
</dbReference>
<name>L0L0H2_METHD</name>
<reference evidence="2" key="1">
    <citation type="submission" date="2012-02" db="EMBL/GenBank/DDBJ databases">
        <title>Complete sequence of plasmid of Methanomethylovorans hollandica DSM 15978.</title>
        <authorList>
            <person name="Lucas S."/>
            <person name="Copeland A."/>
            <person name="Lapidus A."/>
            <person name="Glavina del Rio T."/>
            <person name="Dalin E."/>
            <person name="Tice H."/>
            <person name="Bruce D."/>
            <person name="Goodwin L."/>
            <person name="Pitluck S."/>
            <person name="Peters L."/>
            <person name="Mikhailova N."/>
            <person name="Held B."/>
            <person name="Kyrpides N."/>
            <person name="Mavromatis K."/>
            <person name="Ivanova N."/>
            <person name="Brettin T."/>
            <person name="Detter J.C."/>
            <person name="Han C."/>
            <person name="Larimer F."/>
            <person name="Land M."/>
            <person name="Hauser L."/>
            <person name="Markowitz V."/>
            <person name="Cheng J.-F."/>
            <person name="Hugenholtz P."/>
            <person name="Woyke T."/>
            <person name="Wu D."/>
            <person name="Spring S."/>
            <person name="Schroeder M."/>
            <person name="Brambilla E."/>
            <person name="Klenk H.-P."/>
            <person name="Eisen J.A."/>
        </authorList>
    </citation>
    <scope>NUCLEOTIDE SEQUENCE [LARGE SCALE GENOMIC DNA]</scope>
    <source>
        <strain evidence="2">DSM 15978 / NBRC 107637 / DMS1</strain>
        <plasmid evidence="2">Plasmid pMETHO01</plasmid>
    </source>
</reference>
<gene>
    <name evidence="1" type="ordered locus">Metho_2691</name>
</gene>
<dbReference type="EMBL" id="CP003363">
    <property type="protein sequence ID" value="AGB50821.1"/>
    <property type="molecule type" value="Genomic_DNA"/>
</dbReference>
<evidence type="ECO:0000313" key="1">
    <source>
        <dbReference type="EMBL" id="AGB50821.1"/>
    </source>
</evidence>
<organism evidence="1 2">
    <name type="scientific">Methanomethylovorans hollandica (strain DSM 15978 / NBRC 107637 / DMS1)</name>
    <dbReference type="NCBI Taxonomy" id="867904"/>
    <lineage>
        <taxon>Archaea</taxon>
        <taxon>Methanobacteriati</taxon>
        <taxon>Methanobacteriota</taxon>
        <taxon>Stenosarchaea group</taxon>
        <taxon>Methanomicrobia</taxon>
        <taxon>Methanosarcinales</taxon>
        <taxon>Methanosarcinaceae</taxon>
        <taxon>Methanomethylovorans</taxon>
    </lineage>
</organism>
<keyword evidence="1" id="KW-0614">Plasmid</keyword>
<evidence type="ECO:0000313" key="2">
    <source>
        <dbReference type="Proteomes" id="UP000010866"/>
    </source>
</evidence>
<dbReference type="KEGG" id="mhz:Metho_2691"/>
<dbReference type="GeneID" id="14401653"/>